<keyword evidence="1" id="KW-1133">Transmembrane helix</keyword>
<dbReference type="OrthoDB" id="9797976at2"/>
<dbReference type="RefSeq" id="WP_077315004.1">
    <property type="nucleotide sequence ID" value="NZ_AP024888.1"/>
</dbReference>
<dbReference type="Proteomes" id="UP000189475">
    <property type="component" value="Unassembled WGS sequence"/>
</dbReference>
<keyword evidence="1" id="KW-0812">Transmembrane</keyword>
<feature type="transmembrane region" description="Helical" evidence="1">
    <location>
        <begin position="34"/>
        <end position="50"/>
    </location>
</feature>
<feature type="transmembrane region" description="Helical" evidence="1">
    <location>
        <begin position="147"/>
        <end position="176"/>
    </location>
</feature>
<dbReference type="EMBL" id="FUFT01000005">
    <property type="protein sequence ID" value="SJL84657.1"/>
    <property type="molecule type" value="Genomic_DNA"/>
</dbReference>
<dbReference type="InterPro" id="IPR007563">
    <property type="entry name" value="DUF554"/>
</dbReference>
<gene>
    <name evidence="2" type="primary">ydfK</name>
    <name evidence="2" type="ORF">VPAL9027_02649</name>
</gene>
<accession>A0A1R4B6V3</accession>
<proteinExistence type="predicted"/>
<dbReference type="PANTHER" id="PTHR36111">
    <property type="entry name" value="INNER MEMBRANE PROTEIN-RELATED"/>
    <property type="match status" value="1"/>
</dbReference>
<evidence type="ECO:0000256" key="1">
    <source>
        <dbReference type="SAM" id="Phobius"/>
    </source>
</evidence>
<protein>
    <submittedName>
        <fullName evidence="2">Putative membrane protein YdfK</fullName>
    </submittedName>
</protein>
<dbReference type="PANTHER" id="PTHR36111:SF2">
    <property type="entry name" value="INNER MEMBRANE PROTEIN"/>
    <property type="match status" value="1"/>
</dbReference>
<feature type="transmembrane region" description="Helical" evidence="1">
    <location>
        <begin position="109"/>
        <end position="127"/>
    </location>
</feature>
<organism evidence="2 3">
    <name type="scientific">Vibrio palustris</name>
    <dbReference type="NCBI Taxonomy" id="1918946"/>
    <lineage>
        <taxon>Bacteria</taxon>
        <taxon>Pseudomonadati</taxon>
        <taxon>Pseudomonadota</taxon>
        <taxon>Gammaproteobacteria</taxon>
        <taxon>Vibrionales</taxon>
        <taxon>Vibrionaceae</taxon>
        <taxon>Vibrio</taxon>
    </lineage>
</organism>
<keyword evidence="3" id="KW-1185">Reference proteome</keyword>
<evidence type="ECO:0000313" key="3">
    <source>
        <dbReference type="Proteomes" id="UP000189475"/>
    </source>
</evidence>
<sequence length="238" mass="25283">MLGPFVNAAAIISGSIIGTLFHKKIPESMKERMPMVFGLASMGIGLSMAIKVQTLPAVVLALLLGAILGEIAQLEKSIKRFATLLQSIIEKVVAPQNHSMEQNAYMDRFISLLILFSVSGTGIFGAMQEGMTGDPSLLIVKSFLDCLTAAIFATTLGLPVAMLAIPQVLLQAILYFSASSVMPLTTPTMIDDFSAVGGLLVFATGFRICGAIDFPLSNLLPSLVIIMPISAFWLSIMG</sequence>
<feature type="transmembrane region" description="Helical" evidence="1">
    <location>
        <begin position="56"/>
        <end position="74"/>
    </location>
</feature>
<dbReference type="AlphaFoldDB" id="A0A1R4B6V3"/>
<keyword evidence="1" id="KW-0472">Membrane</keyword>
<evidence type="ECO:0000313" key="2">
    <source>
        <dbReference type="EMBL" id="SJL84657.1"/>
    </source>
</evidence>
<reference evidence="2 3" key="1">
    <citation type="submission" date="2017-02" db="EMBL/GenBank/DDBJ databases">
        <authorList>
            <person name="Peterson S.W."/>
        </authorList>
    </citation>
    <scope>NUCLEOTIDE SEQUENCE [LARGE SCALE GENOMIC DNA]</scope>
    <source>
        <strain evidence="2 3">CECT 9027</strain>
    </source>
</reference>
<feature type="transmembrane region" description="Helical" evidence="1">
    <location>
        <begin position="214"/>
        <end position="236"/>
    </location>
</feature>
<feature type="transmembrane region" description="Helical" evidence="1">
    <location>
        <begin position="6"/>
        <end position="22"/>
    </location>
</feature>
<name>A0A1R4B6V3_9VIBR</name>
<dbReference type="Pfam" id="PF04474">
    <property type="entry name" value="DUF554"/>
    <property type="match status" value="1"/>
</dbReference>